<evidence type="ECO:0000256" key="1">
    <source>
        <dbReference type="SAM" id="Phobius"/>
    </source>
</evidence>
<feature type="transmembrane region" description="Helical" evidence="1">
    <location>
        <begin position="184"/>
        <end position="203"/>
    </location>
</feature>
<organism evidence="2 3">
    <name type="scientific">Hymenobacter sediminicola</name>
    <dbReference type="NCBI Taxonomy" id="2761579"/>
    <lineage>
        <taxon>Bacteria</taxon>
        <taxon>Pseudomonadati</taxon>
        <taxon>Bacteroidota</taxon>
        <taxon>Cytophagia</taxon>
        <taxon>Cytophagales</taxon>
        <taxon>Hymenobacteraceae</taxon>
        <taxon>Hymenobacter</taxon>
    </lineage>
</organism>
<feature type="transmembrane region" description="Helical" evidence="1">
    <location>
        <begin position="378"/>
        <end position="400"/>
    </location>
</feature>
<keyword evidence="1" id="KW-0812">Transmembrane</keyword>
<dbReference type="AlphaFoldDB" id="A0A7G7W6H6"/>
<accession>A0A7G7W6H6</accession>
<sequence>MMGELVLSKVGHVGWRLWLHVLLLALLPLAAPLAAEYRPLPPAPRSGLSSDWLIHDEVRNRLILYLPDYHAPAHAYYQWLTLRPAHPFEVSFAARAGQCLFLDNRLVFTAAATSSYTVDLAKLLPTGSVPGPHLLCVWHPQASPNLSSFTDVQRARQLPSSKASVGSSPALAQPLARSHPGENVFLLFLLLIGLLYGTIRAAYQSGFSRIYQFEGLWSKSSSEQDFLVKPTVTWLNILLVLVFSLSFALLLVAIHTNVQHIVILRRLFDVPESALVSRILLYTGIISGFLLGKYLFLELMGYIFDVGELVMVQYREFVRTILFLGLCLPLVMLLYLGLNQTLPEAVLWVSNGVVSLLLVGTVVRVARTIHRRASLLNLHLFSYLCATEVIPLVILLKLIVFTY</sequence>
<keyword evidence="1" id="KW-1133">Transmembrane helix</keyword>
<feature type="transmembrane region" description="Helical" evidence="1">
    <location>
        <begin position="345"/>
        <end position="366"/>
    </location>
</feature>
<dbReference type="Pfam" id="PF14093">
    <property type="entry name" value="DUF4271"/>
    <property type="match status" value="1"/>
</dbReference>
<name>A0A7G7W6H6_9BACT</name>
<dbReference type="KEGG" id="hsk:H4317_17775"/>
<evidence type="ECO:0000313" key="3">
    <source>
        <dbReference type="Proteomes" id="UP000515489"/>
    </source>
</evidence>
<dbReference type="EMBL" id="CP060202">
    <property type="protein sequence ID" value="QNH61969.1"/>
    <property type="molecule type" value="Genomic_DNA"/>
</dbReference>
<dbReference type="InterPro" id="IPR025367">
    <property type="entry name" value="DUF4271"/>
</dbReference>
<feature type="transmembrane region" description="Helical" evidence="1">
    <location>
        <begin position="234"/>
        <end position="255"/>
    </location>
</feature>
<reference evidence="2 3" key="1">
    <citation type="submission" date="2020-08" db="EMBL/GenBank/DDBJ databases">
        <title>Hymenobacter sp. S2-20-2 genome sequencing.</title>
        <authorList>
            <person name="Jin L."/>
        </authorList>
    </citation>
    <scope>NUCLEOTIDE SEQUENCE [LARGE SCALE GENOMIC DNA]</scope>
    <source>
        <strain evidence="2 3">S2-20-2</strain>
    </source>
</reference>
<keyword evidence="1" id="KW-0472">Membrane</keyword>
<keyword evidence="3" id="KW-1185">Reference proteome</keyword>
<dbReference type="Proteomes" id="UP000515489">
    <property type="component" value="Chromosome"/>
</dbReference>
<evidence type="ECO:0000313" key="2">
    <source>
        <dbReference type="EMBL" id="QNH61969.1"/>
    </source>
</evidence>
<feature type="transmembrane region" description="Helical" evidence="1">
    <location>
        <begin position="275"/>
        <end position="296"/>
    </location>
</feature>
<proteinExistence type="predicted"/>
<gene>
    <name evidence="2" type="ORF">H4317_17775</name>
</gene>
<protein>
    <submittedName>
        <fullName evidence="2">DUF4271 domain-containing protein</fullName>
    </submittedName>
</protein>
<feature type="transmembrane region" description="Helical" evidence="1">
    <location>
        <begin position="317"/>
        <end position="339"/>
    </location>
</feature>